<name>A0A917BK07_9MICO</name>
<dbReference type="SUPFAM" id="SSF46955">
    <property type="entry name" value="Putative DNA-binding domain"/>
    <property type="match status" value="1"/>
</dbReference>
<dbReference type="NCBIfam" id="TIGR01764">
    <property type="entry name" value="excise"/>
    <property type="match status" value="1"/>
</dbReference>
<organism evidence="2 3">
    <name type="scientific">Ornithinimicrobium tianjinense</name>
    <dbReference type="NCBI Taxonomy" id="1195761"/>
    <lineage>
        <taxon>Bacteria</taxon>
        <taxon>Bacillati</taxon>
        <taxon>Actinomycetota</taxon>
        <taxon>Actinomycetes</taxon>
        <taxon>Micrococcales</taxon>
        <taxon>Ornithinimicrobiaceae</taxon>
        <taxon>Ornithinimicrobium</taxon>
    </lineage>
</organism>
<evidence type="ECO:0000313" key="2">
    <source>
        <dbReference type="EMBL" id="GGF46582.1"/>
    </source>
</evidence>
<evidence type="ECO:0000259" key="1">
    <source>
        <dbReference type="Pfam" id="PF12728"/>
    </source>
</evidence>
<dbReference type="RefSeq" id="WP_229734959.1">
    <property type="nucleotide sequence ID" value="NZ_BAABKH010000005.1"/>
</dbReference>
<comment type="caution">
    <text evidence="2">The sequence shown here is derived from an EMBL/GenBank/DDBJ whole genome shotgun (WGS) entry which is preliminary data.</text>
</comment>
<dbReference type="Pfam" id="PF12728">
    <property type="entry name" value="HTH_17"/>
    <property type="match status" value="1"/>
</dbReference>
<protein>
    <recommendedName>
        <fullName evidence="1">Helix-turn-helix domain-containing protein</fullName>
    </recommendedName>
</protein>
<dbReference type="GO" id="GO:0003677">
    <property type="term" value="F:DNA binding"/>
    <property type="evidence" value="ECO:0007669"/>
    <property type="project" value="InterPro"/>
</dbReference>
<gene>
    <name evidence="2" type="ORF">GCM10011366_12860</name>
</gene>
<dbReference type="InterPro" id="IPR010093">
    <property type="entry name" value="SinI_DNA-bd"/>
</dbReference>
<keyword evidence="3" id="KW-1185">Reference proteome</keyword>
<feature type="domain" description="Helix-turn-helix" evidence="1">
    <location>
        <begin position="20"/>
        <end position="65"/>
    </location>
</feature>
<proteinExistence type="predicted"/>
<reference evidence="2" key="2">
    <citation type="submission" date="2020-09" db="EMBL/GenBank/DDBJ databases">
        <authorList>
            <person name="Sun Q."/>
            <person name="Zhou Y."/>
        </authorList>
    </citation>
    <scope>NUCLEOTIDE SEQUENCE</scope>
    <source>
        <strain evidence="2">CGMCC 1.12160</strain>
    </source>
</reference>
<dbReference type="Proteomes" id="UP000605670">
    <property type="component" value="Unassembled WGS sequence"/>
</dbReference>
<dbReference type="EMBL" id="BMEM01000001">
    <property type="protein sequence ID" value="GGF46582.1"/>
    <property type="molecule type" value="Genomic_DNA"/>
</dbReference>
<dbReference type="AlphaFoldDB" id="A0A917BK07"/>
<dbReference type="InterPro" id="IPR009061">
    <property type="entry name" value="DNA-bd_dom_put_sf"/>
</dbReference>
<reference evidence="2" key="1">
    <citation type="journal article" date="2014" name="Int. J. Syst. Evol. Microbiol.">
        <title>Complete genome sequence of Corynebacterium casei LMG S-19264T (=DSM 44701T), isolated from a smear-ripened cheese.</title>
        <authorList>
            <consortium name="US DOE Joint Genome Institute (JGI-PGF)"/>
            <person name="Walter F."/>
            <person name="Albersmeier A."/>
            <person name="Kalinowski J."/>
            <person name="Ruckert C."/>
        </authorList>
    </citation>
    <scope>NUCLEOTIDE SEQUENCE</scope>
    <source>
        <strain evidence="2">CGMCC 1.12160</strain>
    </source>
</reference>
<accession>A0A917BK07</accession>
<sequence length="75" mass="8178">MSRPRRAAPEAPLARSKRISLEAAADRYGVSVDTLRRRITDGSLPAYRMGARLIRVEEADVAALFQPVQSVGGAR</sequence>
<dbReference type="InterPro" id="IPR041657">
    <property type="entry name" value="HTH_17"/>
</dbReference>
<evidence type="ECO:0000313" key="3">
    <source>
        <dbReference type="Proteomes" id="UP000605670"/>
    </source>
</evidence>